<dbReference type="Pfam" id="PF08239">
    <property type="entry name" value="SH3_3"/>
    <property type="match status" value="1"/>
</dbReference>
<comment type="caution">
    <text evidence="2">The sequence shown here is derived from an EMBL/GenBank/DDBJ whole genome shotgun (WGS) entry which is preliminary data.</text>
</comment>
<keyword evidence="3" id="KW-1185">Reference proteome</keyword>
<dbReference type="EMBL" id="JBHTEY010000004">
    <property type="protein sequence ID" value="MFC7618006.1"/>
    <property type="molecule type" value="Genomic_DNA"/>
</dbReference>
<dbReference type="Proteomes" id="UP001596512">
    <property type="component" value="Unassembled WGS sequence"/>
</dbReference>
<proteinExistence type="predicted"/>
<name>A0ABW2TZ16_9PSEU</name>
<feature type="domain" description="SH3b" evidence="1">
    <location>
        <begin position="1"/>
        <end position="71"/>
    </location>
</feature>
<accession>A0ABW2TZ16</accession>
<evidence type="ECO:0000259" key="1">
    <source>
        <dbReference type="PROSITE" id="PS51781"/>
    </source>
</evidence>
<sequence length="79" mass="8050">MVDAGSNSSVNLRSGPGTTYSIVGTVADGATVSIVCTSRGSTVEGVWGPTDLWNKLTTNNWISDGFVDTGSNEPVAPAC</sequence>
<evidence type="ECO:0000313" key="2">
    <source>
        <dbReference type="EMBL" id="MFC7618006.1"/>
    </source>
</evidence>
<dbReference type="InterPro" id="IPR003646">
    <property type="entry name" value="SH3-like_bac-type"/>
</dbReference>
<gene>
    <name evidence="2" type="ORF">ACFQV2_36055</name>
</gene>
<dbReference type="PROSITE" id="PS51781">
    <property type="entry name" value="SH3B"/>
    <property type="match status" value="1"/>
</dbReference>
<protein>
    <submittedName>
        <fullName evidence="2">SH3 domain-containing protein</fullName>
    </submittedName>
</protein>
<organism evidence="2 3">
    <name type="scientific">Actinokineospora soli</name>
    <dbReference type="NCBI Taxonomy" id="1048753"/>
    <lineage>
        <taxon>Bacteria</taxon>
        <taxon>Bacillati</taxon>
        <taxon>Actinomycetota</taxon>
        <taxon>Actinomycetes</taxon>
        <taxon>Pseudonocardiales</taxon>
        <taxon>Pseudonocardiaceae</taxon>
        <taxon>Actinokineospora</taxon>
    </lineage>
</organism>
<reference evidence="3" key="1">
    <citation type="journal article" date="2019" name="Int. J. Syst. Evol. Microbiol.">
        <title>The Global Catalogue of Microorganisms (GCM) 10K type strain sequencing project: providing services to taxonomists for standard genome sequencing and annotation.</title>
        <authorList>
            <consortium name="The Broad Institute Genomics Platform"/>
            <consortium name="The Broad Institute Genome Sequencing Center for Infectious Disease"/>
            <person name="Wu L."/>
            <person name="Ma J."/>
        </authorList>
    </citation>
    <scope>NUCLEOTIDE SEQUENCE [LARGE SCALE GENOMIC DNA]</scope>
    <source>
        <strain evidence="3">JCM 17695</strain>
    </source>
</reference>
<dbReference type="Gene3D" id="2.30.30.40">
    <property type="entry name" value="SH3 Domains"/>
    <property type="match status" value="1"/>
</dbReference>
<evidence type="ECO:0000313" key="3">
    <source>
        <dbReference type="Proteomes" id="UP001596512"/>
    </source>
</evidence>